<reference evidence="2" key="1">
    <citation type="submission" date="2016-04" db="EMBL/GenBank/DDBJ databases">
        <title>The genome sequence project of a novel Fervidobacterium isolate from a hot spring in Thailand.</title>
        <authorList>
            <person name="Gonzalez J.M."/>
            <person name="Cuecas A."/>
            <person name="Kanoksilapatham W."/>
        </authorList>
    </citation>
    <scope>NUCLEOTIDE SEQUENCE [LARGE SCALE GENOMIC DNA]</scope>
    <source>
        <strain evidence="2">FC2004</strain>
    </source>
</reference>
<sequence length="131" mass="14399">MGLHGAISVINAIYAKVSSRARKQIEKSVGDDKLTHLEAFYQSIMVSLFESTGVSVIGEKENAGGRGDVVVKYNGLVYVIELKVDKSSNEALEHIKEKGYHESYKGKEVYLIGINISSATGTISDWVYEKL</sequence>
<evidence type="ECO:0000313" key="1">
    <source>
        <dbReference type="EMBL" id="ODN29745.1"/>
    </source>
</evidence>
<gene>
    <name evidence="1" type="ORF">A4H02_09205</name>
</gene>
<name>A0A1E3G0J5_9BACT</name>
<dbReference type="Pfam" id="PF08011">
    <property type="entry name" value="PDDEXK_9"/>
    <property type="match status" value="1"/>
</dbReference>
<comment type="caution">
    <text evidence="1">The sequence shown here is derived from an EMBL/GenBank/DDBJ whole genome shotgun (WGS) entry which is preliminary data.</text>
</comment>
<accession>A0A1E3G0J5</accession>
<proteinExistence type="predicted"/>
<dbReference type="AlphaFoldDB" id="A0A1E3G0J5"/>
<organism evidence="1 2">
    <name type="scientific">Fervidobacterium thailandense</name>
    <dbReference type="NCBI Taxonomy" id="1008305"/>
    <lineage>
        <taxon>Bacteria</taxon>
        <taxon>Thermotogati</taxon>
        <taxon>Thermotogota</taxon>
        <taxon>Thermotogae</taxon>
        <taxon>Thermotogales</taxon>
        <taxon>Fervidobacteriaceae</taxon>
        <taxon>Fervidobacterium</taxon>
    </lineage>
</organism>
<protein>
    <submittedName>
        <fullName evidence="1">Uncharacterized protein</fullName>
    </submittedName>
</protein>
<keyword evidence="2" id="KW-1185">Reference proteome</keyword>
<dbReference type="Proteomes" id="UP000094570">
    <property type="component" value="Unassembled WGS sequence"/>
</dbReference>
<evidence type="ECO:0000313" key="2">
    <source>
        <dbReference type="Proteomes" id="UP000094570"/>
    </source>
</evidence>
<dbReference type="InterPro" id="IPR012547">
    <property type="entry name" value="PDDEXK_9"/>
</dbReference>
<dbReference type="RefSeq" id="WP_069293881.1">
    <property type="nucleotide sequence ID" value="NZ_CP140110.1"/>
</dbReference>
<dbReference type="STRING" id="1008305.A4H02_09205"/>
<dbReference type="EMBL" id="LWAF01000022">
    <property type="protein sequence ID" value="ODN29745.1"/>
    <property type="molecule type" value="Genomic_DNA"/>
</dbReference>